<reference evidence="1 2" key="1">
    <citation type="submission" date="2017-04" db="EMBL/GenBank/DDBJ databases">
        <title>Characterization, genome and methylation analysis of a phthalic acid esters degrading strain Sphingobium yanoikuyae SHJ.</title>
        <authorList>
            <person name="Feng L."/>
        </authorList>
    </citation>
    <scope>NUCLEOTIDE SEQUENCE [LARGE SCALE GENOMIC DNA]</scope>
    <source>
        <strain evidence="1 2">SHJ</strain>
    </source>
</reference>
<dbReference type="EMBL" id="CP020925">
    <property type="protein sequence ID" value="ATP19799.1"/>
    <property type="molecule type" value="Genomic_DNA"/>
</dbReference>
<sequence>MPIALPTCPYPNDYQVLLRSWSTVLTPFLGGPEQIINRLGTRFGLRLTMPAMEAGEGMIYLSRLLQGKTQTVILPWPLLDFDPGTPGAPLVSATVTSGSTIPIKGLTPGYTVKEGQFFSLIHAGKRYIYMFTADGVANASGALSASIFPMLRTQLSINDVLELAQPMIEGNVLPGEELNWQIGLDNAREISYSIMESA</sequence>
<dbReference type="AlphaFoldDB" id="A0A0J9D677"/>
<gene>
    <name evidence="1" type="ORF">BV87_16285</name>
</gene>
<accession>A0A0J9D677</accession>
<organism evidence="1 2">
    <name type="scientific">Sphingobium yanoikuyae</name>
    <name type="common">Sphingomonas yanoikuyae</name>
    <dbReference type="NCBI Taxonomy" id="13690"/>
    <lineage>
        <taxon>Bacteria</taxon>
        <taxon>Pseudomonadati</taxon>
        <taxon>Pseudomonadota</taxon>
        <taxon>Alphaproteobacteria</taxon>
        <taxon>Sphingomonadales</taxon>
        <taxon>Sphingomonadaceae</taxon>
        <taxon>Sphingobium</taxon>
    </lineage>
</organism>
<evidence type="ECO:0000313" key="1">
    <source>
        <dbReference type="EMBL" id="ATP19799.1"/>
    </source>
</evidence>
<dbReference type="Proteomes" id="UP000037029">
    <property type="component" value="Chromosome"/>
</dbReference>
<name>A0A0J9D677_SPHYA</name>
<dbReference type="RefSeq" id="WP_048937241.1">
    <property type="nucleotide sequence ID" value="NZ_CP020925.1"/>
</dbReference>
<protein>
    <submittedName>
        <fullName evidence="1">Uncharacterized protein</fullName>
    </submittedName>
</protein>
<evidence type="ECO:0000313" key="2">
    <source>
        <dbReference type="Proteomes" id="UP000037029"/>
    </source>
</evidence>
<proteinExistence type="predicted"/>